<evidence type="ECO:0008006" key="4">
    <source>
        <dbReference type="Google" id="ProtNLM"/>
    </source>
</evidence>
<keyword evidence="1" id="KW-0812">Transmembrane</keyword>
<protein>
    <recommendedName>
        <fullName evidence="4">Glucose-inhibited division protein A</fullName>
    </recommendedName>
</protein>
<dbReference type="RefSeq" id="WP_244352649.1">
    <property type="nucleotide sequence ID" value="NZ_JAFIRA010000054.1"/>
</dbReference>
<feature type="transmembrane region" description="Helical" evidence="1">
    <location>
        <begin position="6"/>
        <end position="25"/>
    </location>
</feature>
<evidence type="ECO:0000256" key="1">
    <source>
        <dbReference type="SAM" id="Phobius"/>
    </source>
</evidence>
<keyword evidence="1" id="KW-1133">Transmembrane helix</keyword>
<proteinExistence type="predicted"/>
<dbReference type="EMBL" id="JAFIRA010000054">
    <property type="protein sequence ID" value="MCJ2544268.1"/>
    <property type="molecule type" value="Genomic_DNA"/>
</dbReference>
<accession>A0ABT0CER2</accession>
<dbReference type="Proteomes" id="UP000830835">
    <property type="component" value="Unassembled WGS sequence"/>
</dbReference>
<evidence type="ECO:0000313" key="3">
    <source>
        <dbReference type="Proteomes" id="UP000830835"/>
    </source>
</evidence>
<keyword evidence="1" id="KW-0472">Membrane</keyword>
<organism evidence="2 3">
    <name type="scientific">Thermostichus vulcanus str. 'Rupite'</name>
    <dbReference type="NCBI Taxonomy" id="2813851"/>
    <lineage>
        <taxon>Bacteria</taxon>
        <taxon>Bacillati</taxon>
        <taxon>Cyanobacteriota</taxon>
        <taxon>Cyanophyceae</taxon>
        <taxon>Thermostichales</taxon>
        <taxon>Thermostichaceae</taxon>
        <taxon>Thermostichus</taxon>
    </lineage>
</organism>
<gene>
    <name evidence="2" type="ORF">JX360_15370</name>
</gene>
<evidence type="ECO:0000313" key="2">
    <source>
        <dbReference type="EMBL" id="MCJ2544268.1"/>
    </source>
</evidence>
<name>A0ABT0CER2_THEVL</name>
<comment type="caution">
    <text evidence="2">The sequence shown here is derived from an EMBL/GenBank/DDBJ whole genome shotgun (WGS) entry which is preliminary data.</text>
</comment>
<sequence>MERPKWVAIATGILAIALGVGYLLLVQLLDYRGGEFLPAPLDPLAVVGGNGLR</sequence>
<reference evidence="2" key="1">
    <citation type="submission" date="2021-02" db="EMBL/GenBank/DDBJ databases">
        <title>The CRISPR/cas machinery reduction and long-range gene transfer in the hot spring cyanobacterium Synechococcus.</title>
        <authorList>
            <person name="Dvorak P."/>
            <person name="Jahodarova E."/>
            <person name="Hasler P."/>
            <person name="Poulickova A."/>
        </authorList>
    </citation>
    <scope>NUCLEOTIDE SEQUENCE</scope>
    <source>
        <strain evidence="2">Rupite</strain>
    </source>
</reference>
<keyword evidence="3" id="KW-1185">Reference proteome</keyword>